<evidence type="ECO:0000313" key="2">
    <source>
        <dbReference type="EMBL" id="KAJ5331650.1"/>
    </source>
</evidence>
<keyword evidence="3" id="KW-1185">Reference proteome</keyword>
<keyword evidence="1" id="KW-0732">Signal</keyword>
<reference evidence="2" key="1">
    <citation type="submission" date="2022-12" db="EMBL/GenBank/DDBJ databases">
        <authorList>
            <person name="Petersen C."/>
        </authorList>
    </citation>
    <scope>NUCLEOTIDE SEQUENCE</scope>
    <source>
        <strain evidence="2">IBT 21472</strain>
    </source>
</reference>
<evidence type="ECO:0008006" key="4">
    <source>
        <dbReference type="Google" id="ProtNLM"/>
    </source>
</evidence>
<protein>
    <recommendedName>
        <fullName evidence="4">SSCRP protein</fullName>
    </recommendedName>
</protein>
<feature type="signal peptide" evidence="1">
    <location>
        <begin position="1"/>
        <end position="21"/>
    </location>
</feature>
<proteinExistence type="predicted"/>
<name>A0A9W9QDF2_9EURO</name>
<gene>
    <name evidence="2" type="ORF">N7476_001433</name>
</gene>
<comment type="caution">
    <text evidence="2">The sequence shown here is derived from an EMBL/GenBank/DDBJ whole genome shotgun (WGS) entry which is preliminary data.</text>
</comment>
<accession>A0A9W9QDF2</accession>
<dbReference type="Proteomes" id="UP001147746">
    <property type="component" value="Unassembled WGS sequence"/>
</dbReference>
<dbReference type="EMBL" id="JAPZBO010000001">
    <property type="protein sequence ID" value="KAJ5331650.1"/>
    <property type="molecule type" value="Genomic_DNA"/>
</dbReference>
<feature type="chain" id="PRO_5040726529" description="SSCRP protein" evidence="1">
    <location>
        <begin position="22"/>
        <end position="160"/>
    </location>
</feature>
<evidence type="ECO:0000256" key="1">
    <source>
        <dbReference type="SAM" id="SignalP"/>
    </source>
</evidence>
<reference evidence="2" key="2">
    <citation type="journal article" date="2023" name="IMA Fungus">
        <title>Comparative genomic study of the Penicillium genus elucidates a diverse pangenome and 15 lateral gene transfer events.</title>
        <authorList>
            <person name="Petersen C."/>
            <person name="Sorensen T."/>
            <person name="Nielsen M.R."/>
            <person name="Sondergaard T.E."/>
            <person name="Sorensen J.L."/>
            <person name="Fitzpatrick D.A."/>
            <person name="Frisvad J.C."/>
            <person name="Nielsen K.L."/>
        </authorList>
    </citation>
    <scope>NUCLEOTIDE SEQUENCE</scope>
    <source>
        <strain evidence="2">IBT 21472</strain>
    </source>
</reference>
<organism evidence="2 3">
    <name type="scientific">Penicillium atrosanguineum</name>
    <dbReference type="NCBI Taxonomy" id="1132637"/>
    <lineage>
        <taxon>Eukaryota</taxon>
        <taxon>Fungi</taxon>
        <taxon>Dikarya</taxon>
        <taxon>Ascomycota</taxon>
        <taxon>Pezizomycotina</taxon>
        <taxon>Eurotiomycetes</taxon>
        <taxon>Eurotiomycetidae</taxon>
        <taxon>Eurotiales</taxon>
        <taxon>Aspergillaceae</taxon>
        <taxon>Penicillium</taxon>
    </lineage>
</organism>
<evidence type="ECO:0000313" key="3">
    <source>
        <dbReference type="Proteomes" id="UP001147746"/>
    </source>
</evidence>
<dbReference type="AlphaFoldDB" id="A0A9W9QDF2"/>
<sequence length="160" mass="17018">MQFSKIQTLVSLAALALGAQAGMPIASVEFQSWEENCPIGYPPNGEPKFKAALTATPATCDKATVNRQWDIDYYSIKAILDTKDAFLCEGIEVYNTDDCSGDVKYWVPFTHSPVEQGICAPYDSLDPGFLSVRLICSRYGGAAAAALAGGSGDSEGSDGF</sequence>